<dbReference type="NCBIfam" id="TIGR01891">
    <property type="entry name" value="amidohydrolases"/>
    <property type="match status" value="1"/>
</dbReference>
<dbReference type="PIRSF" id="PIRSF005962">
    <property type="entry name" value="Pept_M20D_amidohydro"/>
    <property type="match status" value="1"/>
</dbReference>
<evidence type="ECO:0000313" key="3">
    <source>
        <dbReference type="Proteomes" id="UP000822142"/>
    </source>
</evidence>
<name>A0ABX2I8B9_BLAHA</name>
<dbReference type="PANTHER" id="PTHR11014:SF63">
    <property type="entry name" value="METALLOPEPTIDASE, PUTATIVE (AFU_ORTHOLOGUE AFUA_6G09600)-RELATED"/>
    <property type="match status" value="1"/>
</dbReference>
<evidence type="ECO:0000259" key="1">
    <source>
        <dbReference type="Pfam" id="PF07687"/>
    </source>
</evidence>
<evidence type="ECO:0000313" key="2">
    <source>
        <dbReference type="EMBL" id="NSJ86701.1"/>
    </source>
</evidence>
<dbReference type="InterPro" id="IPR036264">
    <property type="entry name" value="Bact_exopeptidase_dim_dom"/>
</dbReference>
<keyword evidence="3" id="KW-1185">Reference proteome</keyword>
<protein>
    <submittedName>
        <fullName evidence="2">Amidohydrolase</fullName>
    </submittedName>
</protein>
<feature type="domain" description="Peptidase M20 dimerisation" evidence="1">
    <location>
        <begin position="179"/>
        <end position="276"/>
    </location>
</feature>
<comment type="caution">
    <text evidence="2">The sequence shown here is derived from an EMBL/GenBank/DDBJ whole genome shotgun (WGS) entry which is preliminary data.</text>
</comment>
<dbReference type="Proteomes" id="UP000822142">
    <property type="component" value="Unassembled WGS sequence"/>
</dbReference>
<reference evidence="2 3" key="1">
    <citation type="journal article" date="2020" name="Cell Host Microbe">
        <title>Functional and Genomic Variation between Human-Derived Isolates of Lachnospiraceae Reveals Inter- and Intra-Species Diversity.</title>
        <authorList>
            <person name="Sorbara M.T."/>
            <person name="Littmann E.R."/>
            <person name="Fontana E."/>
            <person name="Moody T.U."/>
            <person name="Kohout C.E."/>
            <person name="Gjonbalaj M."/>
            <person name="Eaton V."/>
            <person name="Seok R."/>
            <person name="Leiner I.M."/>
            <person name="Pamer E.G."/>
        </authorList>
    </citation>
    <scope>NUCLEOTIDE SEQUENCE [LARGE SCALE GENOMIC DNA]</scope>
    <source>
        <strain evidence="2 3">MSK.15.26</strain>
    </source>
</reference>
<dbReference type="EMBL" id="JAAITA010000015">
    <property type="protein sequence ID" value="NSJ86701.1"/>
    <property type="molecule type" value="Genomic_DNA"/>
</dbReference>
<dbReference type="InterPro" id="IPR002933">
    <property type="entry name" value="Peptidase_M20"/>
</dbReference>
<proteinExistence type="predicted"/>
<organism evidence="2 3">
    <name type="scientific">Blautia hansenii</name>
    <name type="common">Ruminococcus hansenii</name>
    <dbReference type="NCBI Taxonomy" id="1322"/>
    <lineage>
        <taxon>Bacteria</taxon>
        <taxon>Bacillati</taxon>
        <taxon>Bacillota</taxon>
        <taxon>Clostridia</taxon>
        <taxon>Lachnospirales</taxon>
        <taxon>Lachnospiraceae</taxon>
        <taxon>Blautia</taxon>
    </lineage>
</organism>
<dbReference type="Gene3D" id="3.40.630.10">
    <property type="entry name" value="Zn peptidases"/>
    <property type="match status" value="1"/>
</dbReference>
<gene>
    <name evidence="2" type="ORF">G5A70_11075</name>
</gene>
<dbReference type="Gene3D" id="3.30.70.360">
    <property type="match status" value="1"/>
</dbReference>
<sequence>MRTCQEYYGELREFRHWLHRHPELSMEEEETSCFLLEHLQKWGIPCRRTGKTGVIADIQVNPQWKTVAIRSEIDGLPIQEQTGCSFASVYPGKMHACGHDAITAVNLCLAKALWENRSALSCNVRFLFEPGEETGEGAAYMMAHGALKNPEVREILIFHFANQESRSMEIQKSITTAAIGGITISVRGKSSHWFQPKEGIDALYAASRLAVEIHRLNETLQTEYPFVLGFGQMSAGTAGNIVAGEAVLKGSLRAFAEQDFSYVWQQLENTIRQIEEETGADICLEMKKKIPPMINDAELVKRGAAIGRKLLQEKFSLGEKPFLVGDNAAFYMEQIPGMRVVFLAGKEDEKNYPVHNPGFDIEESSMEDALEFLYEMVTGEFA</sequence>
<dbReference type="InterPro" id="IPR011650">
    <property type="entry name" value="Peptidase_M20_dimer"/>
</dbReference>
<dbReference type="SUPFAM" id="SSF53187">
    <property type="entry name" value="Zn-dependent exopeptidases"/>
    <property type="match status" value="1"/>
</dbReference>
<dbReference type="Pfam" id="PF01546">
    <property type="entry name" value="Peptidase_M20"/>
    <property type="match status" value="1"/>
</dbReference>
<dbReference type="CDD" id="cd03886">
    <property type="entry name" value="M20_Acy1"/>
    <property type="match status" value="1"/>
</dbReference>
<dbReference type="InterPro" id="IPR017439">
    <property type="entry name" value="Amidohydrolase"/>
</dbReference>
<dbReference type="Pfam" id="PF07687">
    <property type="entry name" value="M20_dimer"/>
    <property type="match status" value="1"/>
</dbReference>
<dbReference type="SUPFAM" id="SSF55031">
    <property type="entry name" value="Bacterial exopeptidase dimerisation domain"/>
    <property type="match status" value="1"/>
</dbReference>
<dbReference type="RefSeq" id="WP_173749706.1">
    <property type="nucleotide sequence ID" value="NZ_JAAITA010000015.1"/>
</dbReference>
<accession>A0ABX2I8B9</accession>
<dbReference type="PANTHER" id="PTHR11014">
    <property type="entry name" value="PEPTIDASE M20 FAMILY MEMBER"/>
    <property type="match status" value="1"/>
</dbReference>